<evidence type="ECO:0000256" key="17">
    <source>
        <dbReference type="ARBA" id="ARBA00031026"/>
    </source>
</evidence>
<keyword evidence="13 19" id="KW-0573">Peptidoglycan synthesis</keyword>
<dbReference type="EC" id="1.3.1.98" evidence="5 19"/>
<name>A0A134BEW4_9PORP</name>
<feature type="active site" description="Proton donor" evidence="19">
    <location>
        <position position="237"/>
    </location>
</feature>
<dbReference type="EMBL" id="LSDK01000013">
    <property type="protein sequence ID" value="KXB78487.1"/>
    <property type="molecule type" value="Genomic_DNA"/>
</dbReference>
<evidence type="ECO:0000256" key="9">
    <source>
        <dbReference type="ARBA" id="ARBA00022630"/>
    </source>
</evidence>
<dbReference type="PROSITE" id="PS51387">
    <property type="entry name" value="FAD_PCMH"/>
    <property type="match status" value="1"/>
</dbReference>
<comment type="similarity">
    <text evidence="19">Belongs to the MurB family.</text>
</comment>
<keyword evidence="7 19" id="KW-0963">Cytoplasm</keyword>
<dbReference type="GO" id="GO:0008360">
    <property type="term" value="P:regulation of cell shape"/>
    <property type="evidence" value="ECO:0007669"/>
    <property type="project" value="UniProtKB-KW"/>
</dbReference>
<dbReference type="NCBIfam" id="TIGR00179">
    <property type="entry name" value="murB"/>
    <property type="match status" value="1"/>
</dbReference>
<evidence type="ECO:0000256" key="18">
    <source>
        <dbReference type="ARBA" id="ARBA00048914"/>
    </source>
</evidence>
<evidence type="ECO:0000256" key="3">
    <source>
        <dbReference type="ARBA" id="ARBA00004496"/>
    </source>
</evidence>
<dbReference type="InterPro" id="IPR011601">
    <property type="entry name" value="MurB_C"/>
</dbReference>
<dbReference type="Pfam" id="PF01565">
    <property type="entry name" value="FAD_binding_4"/>
    <property type="match status" value="1"/>
</dbReference>
<dbReference type="Pfam" id="PF02873">
    <property type="entry name" value="MurB_C"/>
    <property type="match status" value="1"/>
</dbReference>
<dbReference type="InterPro" id="IPR003170">
    <property type="entry name" value="MurB"/>
</dbReference>
<keyword evidence="11 19" id="KW-0521">NADP</keyword>
<keyword evidence="16 19" id="KW-0961">Cell wall biogenesis/degradation</keyword>
<evidence type="ECO:0000313" key="22">
    <source>
        <dbReference type="Proteomes" id="UP000070224"/>
    </source>
</evidence>
<evidence type="ECO:0000256" key="19">
    <source>
        <dbReference type="HAMAP-Rule" id="MF_00037"/>
    </source>
</evidence>
<evidence type="ECO:0000256" key="6">
    <source>
        <dbReference type="ARBA" id="ARBA00015188"/>
    </source>
</evidence>
<dbReference type="Gene3D" id="3.90.78.10">
    <property type="entry name" value="UDP-N-acetylenolpyruvoylglucosamine reductase, C-terminal domain"/>
    <property type="match status" value="1"/>
</dbReference>
<gene>
    <name evidence="19" type="primary">murB</name>
    <name evidence="21" type="ORF">HMPREF3185_00135</name>
</gene>
<keyword evidence="10 19" id="KW-0274">FAD</keyword>
<evidence type="ECO:0000256" key="16">
    <source>
        <dbReference type="ARBA" id="ARBA00023316"/>
    </source>
</evidence>
<protein>
    <recommendedName>
        <fullName evidence="6 19">UDP-N-acetylenolpyruvoylglucosamine reductase</fullName>
        <ecNumber evidence="5 19">1.3.1.98</ecNumber>
    </recommendedName>
    <alternativeName>
        <fullName evidence="17 19">UDP-N-acetylmuramate dehydrogenase</fullName>
    </alternativeName>
</protein>
<dbReference type="GO" id="GO:0009252">
    <property type="term" value="P:peptidoglycan biosynthetic process"/>
    <property type="evidence" value="ECO:0007669"/>
    <property type="project" value="UniProtKB-UniRule"/>
</dbReference>
<comment type="caution">
    <text evidence="21">The sequence shown here is derived from an EMBL/GenBank/DDBJ whole genome shotgun (WGS) entry which is preliminary data.</text>
</comment>
<evidence type="ECO:0000256" key="7">
    <source>
        <dbReference type="ARBA" id="ARBA00022490"/>
    </source>
</evidence>
<evidence type="ECO:0000256" key="14">
    <source>
        <dbReference type="ARBA" id="ARBA00023002"/>
    </source>
</evidence>
<comment type="function">
    <text evidence="2 19">Cell wall formation.</text>
</comment>
<dbReference type="InterPro" id="IPR016167">
    <property type="entry name" value="FAD-bd_PCMH_sub1"/>
</dbReference>
<keyword evidence="12 19" id="KW-0133">Cell shape</keyword>
<evidence type="ECO:0000256" key="10">
    <source>
        <dbReference type="ARBA" id="ARBA00022827"/>
    </source>
</evidence>
<dbReference type="OrthoDB" id="9804753at2"/>
<dbReference type="PANTHER" id="PTHR21071">
    <property type="entry name" value="UDP-N-ACETYLENOLPYRUVOYLGLUCOSAMINE REDUCTASE"/>
    <property type="match status" value="1"/>
</dbReference>
<dbReference type="STRING" id="322095.HMPREF3185_00135"/>
<dbReference type="GO" id="GO:0008762">
    <property type="term" value="F:UDP-N-acetylmuramate dehydrogenase activity"/>
    <property type="evidence" value="ECO:0007669"/>
    <property type="project" value="UniProtKB-UniRule"/>
</dbReference>
<dbReference type="InterPro" id="IPR036318">
    <property type="entry name" value="FAD-bd_PCMH-like_sf"/>
</dbReference>
<dbReference type="InterPro" id="IPR016166">
    <property type="entry name" value="FAD-bd_PCMH"/>
</dbReference>
<keyword evidence="14 19" id="KW-0560">Oxidoreductase</keyword>
<evidence type="ECO:0000256" key="8">
    <source>
        <dbReference type="ARBA" id="ARBA00022618"/>
    </source>
</evidence>
<sequence length="339" mass="38275">MEILQSYSLREHNTFGVDAQADWFIPFASIEDLQLLSRDEYFQECRCITIGEGSNLLFLTNFHGIVLHSVIQSIKRCAETADTVDLLVGSGVKWDDFVAQMAEAELYGVENLSLIPGEVGAAAVQNIGAYGAEICEVIREVHTVHRRTGEVRHFAVEECNYSYRHSFFKEPEAADYIVTHVLLRLSKHPHLKLDYADLRQRVEARTATPTARDVRDEVIRIRQEKLPDPKVLGNAGSFFMNPIISAEAFERLREVYPEAPHYDLPDGRVKVPAGWLIDRCGLKGYRLGHAAVYERQALVLVNADGEATGQDIARLAEYVQEQVAERFGLQITPEVRYIS</sequence>
<dbReference type="InterPro" id="IPR006094">
    <property type="entry name" value="Oxid_FAD_bind_N"/>
</dbReference>
<reference evidence="22" key="1">
    <citation type="submission" date="2016-01" db="EMBL/GenBank/DDBJ databases">
        <authorList>
            <person name="Mitreva M."/>
            <person name="Pepin K.H."/>
            <person name="Mihindukulasuriya K.A."/>
            <person name="Fulton R."/>
            <person name="Fronick C."/>
            <person name="O'Laughlin M."/>
            <person name="Miner T."/>
            <person name="Herter B."/>
            <person name="Rosa B.A."/>
            <person name="Cordes M."/>
            <person name="Tomlinson C."/>
            <person name="Wollam A."/>
            <person name="Palsikar V.B."/>
            <person name="Mardis E.R."/>
            <person name="Wilson R.K."/>
        </authorList>
    </citation>
    <scope>NUCLEOTIDE SEQUENCE [LARGE SCALE GENOMIC DNA]</scope>
    <source>
        <strain evidence="22">KA00683</strain>
    </source>
</reference>
<dbReference type="AlphaFoldDB" id="A0A134BEW4"/>
<keyword evidence="15 19" id="KW-0131">Cell cycle</keyword>
<accession>A0A134BEW4</accession>
<evidence type="ECO:0000256" key="12">
    <source>
        <dbReference type="ARBA" id="ARBA00022960"/>
    </source>
</evidence>
<feature type="domain" description="FAD-binding PCMH-type" evidence="20">
    <location>
        <begin position="16"/>
        <end position="188"/>
    </location>
</feature>
<comment type="catalytic activity">
    <reaction evidence="18 19">
        <text>UDP-N-acetyl-alpha-D-muramate + NADP(+) = UDP-N-acetyl-3-O-(1-carboxyvinyl)-alpha-D-glucosamine + NADPH + H(+)</text>
        <dbReference type="Rhea" id="RHEA:12248"/>
        <dbReference type="ChEBI" id="CHEBI:15378"/>
        <dbReference type="ChEBI" id="CHEBI:57783"/>
        <dbReference type="ChEBI" id="CHEBI:58349"/>
        <dbReference type="ChEBI" id="CHEBI:68483"/>
        <dbReference type="ChEBI" id="CHEBI:70757"/>
        <dbReference type="EC" id="1.3.1.98"/>
    </reaction>
</comment>
<comment type="subcellular location">
    <subcellularLocation>
        <location evidence="3 19">Cytoplasm</location>
    </subcellularLocation>
</comment>
<dbReference type="HAMAP" id="MF_00037">
    <property type="entry name" value="MurB"/>
    <property type="match status" value="1"/>
</dbReference>
<dbReference type="GO" id="GO:0051301">
    <property type="term" value="P:cell division"/>
    <property type="evidence" value="ECO:0007669"/>
    <property type="project" value="UniProtKB-KW"/>
</dbReference>
<dbReference type="NCBIfam" id="NF000755">
    <property type="entry name" value="PRK00046.1"/>
    <property type="match status" value="1"/>
</dbReference>
<feature type="active site" evidence="19">
    <location>
        <position position="164"/>
    </location>
</feature>
<evidence type="ECO:0000256" key="4">
    <source>
        <dbReference type="ARBA" id="ARBA00004752"/>
    </source>
</evidence>
<keyword evidence="8 19" id="KW-0132">Cell division</keyword>
<keyword evidence="22" id="KW-1185">Reference proteome</keyword>
<dbReference type="RefSeq" id="WP_060934773.1">
    <property type="nucleotide sequence ID" value="NZ_KQ960411.1"/>
</dbReference>
<dbReference type="PATRIC" id="fig|322095.3.peg.137"/>
<dbReference type="GO" id="GO:0071555">
    <property type="term" value="P:cell wall organization"/>
    <property type="evidence" value="ECO:0007669"/>
    <property type="project" value="UniProtKB-KW"/>
</dbReference>
<dbReference type="Proteomes" id="UP000070224">
    <property type="component" value="Unassembled WGS sequence"/>
</dbReference>
<evidence type="ECO:0000256" key="13">
    <source>
        <dbReference type="ARBA" id="ARBA00022984"/>
    </source>
</evidence>
<dbReference type="GO" id="GO:0071949">
    <property type="term" value="F:FAD binding"/>
    <property type="evidence" value="ECO:0007669"/>
    <property type="project" value="InterPro"/>
</dbReference>
<evidence type="ECO:0000256" key="11">
    <source>
        <dbReference type="ARBA" id="ARBA00022857"/>
    </source>
</evidence>
<evidence type="ECO:0000256" key="1">
    <source>
        <dbReference type="ARBA" id="ARBA00001974"/>
    </source>
</evidence>
<dbReference type="SUPFAM" id="SSF56176">
    <property type="entry name" value="FAD-binding/transporter-associated domain-like"/>
    <property type="match status" value="1"/>
</dbReference>
<evidence type="ECO:0000256" key="15">
    <source>
        <dbReference type="ARBA" id="ARBA00023306"/>
    </source>
</evidence>
<proteinExistence type="inferred from homology"/>
<dbReference type="Gene3D" id="3.30.43.10">
    <property type="entry name" value="Uridine Diphospho-n-acetylenolpyruvylglucosamine Reductase, domain 2"/>
    <property type="match status" value="1"/>
</dbReference>
<evidence type="ECO:0000256" key="2">
    <source>
        <dbReference type="ARBA" id="ARBA00003921"/>
    </source>
</evidence>
<dbReference type="PANTHER" id="PTHR21071:SF4">
    <property type="entry name" value="UDP-N-ACETYLENOLPYRUVOYLGLUCOSAMINE REDUCTASE"/>
    <property type="match status" value="1"/>
</dbReference>
<keyword evidence="9 19" id="KW-0285">Flavoprotein</keyword>
<evidence type="ECO:0000259" key="20">
    <source>
        <dbReference type="PROSITE" id="PS51387"/>
    </source>
</evidence>
<dbReference type="GO" id="GO:0005829">
    <property type="term" value="C:cytosol"/>
    <property type="evidence" value="ECO:0007669"/>
    <property type="project" value="TreeGrafter"/>
</dbReference>
<comment type="pathway">
    <text evidence="4 19">Cell wall biogenesis; peptidoglycan biosynthesis.</text>
</comment>
<dbReference type="UniPathway" id="UPA00219"/>
<organism evidence="21 22">
    <name type="scientific">Porphyromonas somerae</name>
    <dbReference type="NCBI Taxonomy" id="322095"/>
    <lineage>
        <taxon>Bacteria</taxon>
        <taxon>Pseudomonadati</taxon>
        <taxon>Bacteroidota</taxon>
        <taxon>Bacteroidia</taxon>
        <taxon>Bacteroidales</taxon>
        <taxon>Porphyromonadaceae</taxon>
        <taxon>Porphyromonas</taxon>
    </lineage>
</organism>
<comment type="cofactor">
    <cofactor evidence="1 19">
        <name>FAD</name>
        <dbReference type="ChEBI" id="CHEBI:57692"/>
    </cofactor>
</comment>
<evidence type="ECO:0000313" key="21">
    <source>
        <dbReference type="EMBL" id="KXB78487.1"/>
    </source>
</evidence>
<dbReference type="Gene3D" id="3.30.465.10">
    <property type="match status" value="1"/>
</dbReference>
<feature type="active site" evidence="19">
    <location>
        <position position="334"/>
    </location>
</feature>
<dbReference type="SUPFAM" id="SSF56194">
    <property type="entry name" value="Uridine diphospho-N-Acetylenolpyruvylglucosamine reductase, MurB, C-terminal domain"/>
    <property type="match status" value="1"/>
</dbReference>
<dbReference type="InterPro" id="IPR016169">
    <property type="entry name" value="FAD-bd_PCMH_sub2"/>
</dbReference>
<evidence type="ECO:0000256" key="5">
    <source>
        <dbReference type="ARBA" id="ARBA00012518"/>
    </source>
</evidence>
<dbReference type="InterPro" id="IPR036635">
    <property type="entry name" value="MurB_C_sf"/>
</dbReference>